<organism evidence="3 4">
    <name type="scientific">Microvenator marinus</name>
    <dbReference type="NCBI Taxonomy" id="2600177"/>
    <lineage>
        <taxon>Bacteria</taxon>
        <taxon>Deltaproteobacteria</taxon>
        <taxon>Bradymonadales</taxon>
        <taxon>Microvenatoraceae</taxon>
        <taxon>Microvenator</taxon>
    </lineage>
</organism>
<keyword evidence="2" id="KW-0862">Zinc</keyword>
<dbReference type="InterPro" id="IPR013088">
    <property type="entry name" value="Znf_NHR/GATA"/>
</dbReference>
<dbReference type="EMBL" id="CP042467">
    <property type="protein sequence ID" value="QED27294.1"/>
    <property type="molecule type" value="Genomic_DNA"/>
</dbReference>
<evidence type="ECO:0000256" key="2">
    <source>
        <dbReference type="ARBA" id="ARBA00022833"/>
    </source>
</evidence>
<keyword evidence="4" id="KW-1185">Reference proteome</keyword>
<dbReference type="Proteomes" id="UP000321595">
    <property type="component" value="Chromosome"/>
</dbReference>
<dbReference type="PANTHER" id="PTHR36150:SF1">
    <property type="entry name" value="DNA GYRASE INHIBITOR YACG"/>
    <property type="match status" value="1"/>
</dbReference>
<dbReference type="InterPro" id="IPR005584">
    <property type="entry name" value="DNA_gyrase_inhibitor_YacG"/>
</dbReference>
<dbReference type="HAMAP" id="MF_00649">
    <property type="entry name" value="DNA_gyrase_inhibitor_YacG"/>
    <property type="match status" value="1"/>
</dbReference>
<dbReference type="Gene3D" id="3.30.50.10">
    <property type="entry name" value="Erythroid Transcription Factor GATA-1, subunit A"/>
    <property type="match status" value="1"/>
</dbReference>
<keyword evidence="1" id="KW-0479">Metal-binding</keyword>
<sequence length="64" mass="7400">MEQKKLKCPVCKKFVTSKPGQQPFPFCSEYCQAVDLGRWINEEYRVPVDQSSTERDLPGDEFDA</sequence>
<dbReference type="AlphaFoldDB" id="A0A5B8XP30"/>
<dbReference type="SUPFAM" id="SSF57716">
    <property type="entry name" value="Glucocorticoid receptor-like (DNA-binding domain)"/>
    <property type="match status" value="1"/>
</dbReference>
<accession>A0A5B8XP30</accession>
<evidence type="ECO:0000313" key="3">
    <source>
        <dbReference type="EMBL" id="QED27294.1"/>
    </source>
</evidence>
<name>A0A5B8XP30_9DELT</name>
<protein>
    <submittedName>
        <fullName evidence="3">DNA gyrase inhibitor YacG</fullName>
    </submittedName>
</protein>
<proteinExistence type="inferred from homology"/>
<dbReference type="GO" id="GO:0008270">
    <property type="term" value="F:zinc ion binding"/>
    <property type="evidence" value="ECO:0007669"/>
    <property type="project" value="InterPro"/>
</dbReference>
<evidence type="ECO:0000313" key="4">
    <source>
        <dbReference type="Proteomes" id="UP000321595"/>
    </source>
</evidence>
<dbReference type="OrthoDB" id="9809663at2"/>
<dbReference type="GO" id="GO:0006355">
    <property type="term" value="P:regulation of DNA-templated transcription"/>
    <property type="evidence" value="ECO:0007669"/>
    <property type="project" value="InterPro"/>
</dbReference>
<gene>
    <name evidence="3" type="primary">yacG</name>
    <name evidence="3" type="ORF">FRD01_08565</name>
</gene>
<dbReference type="RefSeq" id="WP_146958979.1">
    <property type="nucleotide sequence ID" value="NZ_CP042467.1"/>
</dbReference>
<dbReference type="PANTHER" id="PTHR36150">
    <property type="entry name" value="DNA GYRASE INHIBITOR YACG"/>
    <property type="match status" value="1"/>
</dbReference>
<dbReference type="Pfam" id="PF03884">
    <property type="entry name" value="YacG"/>
    <property type="match status" value="1"/>
</dbReference>
<dbReference type="KEGG" id="bbae:FRD01_08565"/>
<evidence type="ECO:0000256" key="1">
    <source>
        <dbReference type="ARBA" id="ARBA00022723"/>
    </source>
</evidence>
<reference evidence="3 4" key="1">
    <citation type="submission" date="2019-08" db="EMBL/GenBank/DDBJ databases">
        <authorList>
            <person name="Liang Q."/>
        </authorList>
    </citation>
    <scope>NUCLEOTIDE SEQUENCE [LARGE SCALE GENOMIC DNA]</scope>
    <source>
        <strain evidence="3 4">V1718</strain>
    </source>
</reference>